<evidence type="ECO:0000313" key="2">
    <source>
        <dbReference type="Proteomes" id="UP000188318"/>
    </source>
</evidence>
<dbReference type="AlphaFoldDB" id="A0A1R3RJT7"/>
<dbReference type="EMBL" id="KV907501">
    <property type="protein sequence ID" value="OOF94741.1"/>
    <property type="molecule type" value="Genomic_DNA"/>
</dbReference>
<name>A0A1R3RJT7_ASPC5</name>
<protein>
    <submittedName>
        <fullName evidence="1">Uncharacterized protein</fullName>
    </submittedName>
</protein>
<proteinExistence type="predicted"/>
<dbReference type="VEuPathDB" id="FungiDB:ASPCADRAFT_208417"/>
<sequence>SDKSCGRIASAVHGCQPSCQGSGTASNTSFALSPNHGAGGVLPCSDIMITYESAWGDTPTTDGERWRRS</sequence>
<feature type="non-terminal residue" evidence="1">
    <location>
        <position position="1"/>
    </location>
</feature>
<evidence type="ECO:0000313" key="1">
    <source>
        <dbReference type="EMBL" id="OOF94741.1"/>
    </source>
</evidence>
<dbReference type="Proteomes" id="UP000188318">
    <property type="component" value="Unassembled WGS sequence"/>
</dbReference>
<keyword evidence="2" id="KW-1185">Reference proteome</keyword>
<reference evidence="2" key="1">
    <citation type="journal article" date="2017" name="Genome Biol.">
        <title>Comparative genomics reveals high biological diversity and specific adaptations in the industrially and medically important fungal genus Aspergillus.</title>
        <authorList>
            <person name="de Vries R.P."/>
            <person name="Riley R."/>
            <person name="Wiebenga A."/>
            <person name="Aguilar-Osorio G."/>
            <person name="Amillis S."/>
            <person name="Uchima C.A."/>
            <person name="Anderluh G."/>
            <person name="Asadollahi M."/>
            <person name="Askin M."/>
            <person name="Barry K."/>
            <person name="Battaglia E."/>
            <person name="Bayram O."/>
            <person name="Benocci T."/>
            <person name="Braus-Stromeyer S.A."/>
            <person name="Caldana C."/>
            <person name="Canovas D."/>
            <person name="Cerqueira G.C."/>
            <person name="Chen F."/>
            <person name="Chen W."/>
            <person name="Choi C."/>
            <person name="Clum A."/>
            <person name="Dos Santos R.A."/>
            <person name="Damasio A.R."/>
            <person name="Diallinas G."/>
            <person name="Emri T."/>
            <person name="Fekete E."/>
            <person name="Flipphi M."/>
            <person name="Freyberg S."/>
            <person name="Gallo A."/>
            <person name="Gournas C."/>
            <person name="Habgood R."/>
            <person name="Hainaut M."/>
            <person name="Harispe M.L."/>
            <person name="Henrissat B."/>
            <person name="Hilden K.S."/>
            <person name="Hope R."/>
            <person name="Hossain A."/>
            <person name="Karabika E."/>
            <person name="Karaffa L."/>
            <person name="Karanyi Z."/>
            <person name="Krasevec N."/>
            <person name="Kuo A."/>
            <person name="Kusch H."/>
            <person name="LaButti K."/>
            <person name="Lagendijk E.L."/>
            <person name="Lapidus A."/>
            <person name="Levasseur A."/>
            <person name="Lindquist E."/>
            <person name="Lipzen A."/>
            <person name="Logrieco A.F."/>
            <person name="MacCabe A."/>
            <person name="Maekelae M.R."/>
            <person name="Malavazi I."/>
            <person name="Melin P."/>
            <person name="Meyer V."/>
            <person name="Mielnichuk N."/>
            <person name="Miskei M."/>
            <person name="Molnar A.P."/>
            <person name="Mule G."/>
            <person name="Ngan C.Y."/>
            <person name="Orejas M."/>
            <person name="Orosz E."/>
            <person name="Ouedraogo J.P."/>
            <person name="Overkamp K.M."/>
            <person name="Park H.-S."/>
            <person name="Perrone G."/>
            <person name="Piumi F."/>
            <person name="Punt P.J."/>
            <person name="Ram A.F."/>
            <person name="Ramon A."/>
            <person name="Rauscher S."/>
            <person name="Record E."/>
            <person name="Riano-Pachon D.M."/>
            <person name="Robert V."/>
            <person name="Roehrig J."/>
            <person name="Ruller R."/>
            <person name="Salamov A."/>
            <person name="Salih N.S."/>
            <person name="Samson R.A."/>
            <person name="Sandor E."/>
            <person name="Sanguinetti M."/>
            <person name="Schuetze T."/>
            <person name="Sepcic K."/>
            <person name="Shelest E."/>
            <person name="Sherlock G."/>
            <person name="Sophianopoulou V."/>
            <person name="Squina F.M."/>
            <person name="Sun H."/>
            <person name="Susca A."/>
            <person name="Todd R.B."/>
            <person name="Tsang A."/>
            <person name="Unkles S.E."/>
            <person name="van de Wiele N."/>
            <person name="van Rossen-Uffink D."/>
            <person name="Oliveira J.V."/>
            <person name="Vesth T.C."/>
            <person name="Visser J."/>
            <person name="Yu J.-H."/>
            <person name="Zhou M."/>
            <person name="Andersen M.R."/>
            <person name="Archer D.B."/>
            <person name="Baker S.E."/>
            <person name="Benoit I."/>
            <person name="Brakhage A.A."/>
            <person name="Braus G.H."/>
            <person name="Fischer R."/>
            <person name="Frisvad J.C."/>
            <person name="Goldman G.H."/>
            <person name="Houbraken J."/>
            <person name="Oakley B."/>
            <person name="Pocsi I."/>
            <person name="Scazzocchio C."/>
            <person name="Seiboth B."/>
            <person name="vanKuyk P.A."/>
            <person name="Wortman J."/>
            <person name="Dyer P.S."/>
            <person name="Grigoriev I.V."/>
        </authorList>
    </citation>
    <scope>NUCLEOTIDE SEQUENCE [LARGE SCALE GENOMIC DNA]</scope>
    <source>
        <strain evidence="2">ITEM 5010</strain>
    </source>
</reference>
<accession>A0A1R3RJT7</accession>
<gene>
    <name evidence="1" type="ORF">ASPCADRAFT_208417</name>
</gene>
<organism evidence="1 2">
    <name type="scientific">Aspergillus carbonarius (strain ITEM 5010)</name>
    <dbReference type="NCBI Taxonomy" id="602072"/>
    <lineage>
        <taxon>Eukaryota</taxon>
        <taxon>Fungi</taxon>
        <taxon>Dikarya</taxon>
        <taxon>Ascomycota</taxon>
        <taxon>Pezizomycotina</taxon>
        <taxon>Eurotiomycetes</taxon>
        <taxon>Eurotiomycetidae</taxon>
        <taxon>Eurotiales</taxon>
        <taxon>Aspergillaceae</taxon>
        <taxon>Aspergillus</taxon>
        <taxon>Aspergillus subgen. Circumdati</taxon>
    </lineage>
</organism>